<protein>
    <submittedName>
        <fullName evidence="8">TonB family protein</fullName>
    </submittedName>
</protein>
<feature type="compositionally biased region" description="Low complexity" evidence="5">
    <location>
        <begin position="370"/>
        <end position="389"/>
    </location>
</feature>
<feature type="compositionally biased region" description="Basic and acidic residues" evidence="5">
    <location>
        <begin position="513"/>
        <end position="544"/>
    </location>
</feature>
<feature type="region of interest" description="Disordered" evidence="5">
    <location>
        <begin position="67"/>
        <end position="431"/>
    </location>
</feature>
<dbReference type="InterPro" id="IPR037682">
    <property type="entry name" value="TonB_C"/>
</dbReference>
<dbReference type="EMBL" id="JBHFNQ010000086">
    <property type="protein sequence ID" value="MFB2877350.1"/>
    <property type="molecule type" value="Genomic_DNA"/>
</dbReference>
<proteinExistence type="predicted"/>
<dbReference type="NCBIfam" id="TIGR01352">
    <property type="entry name" value="tonB_Cterm"/>
    <property type="match status" value="1"/>
</dbReference>
<evidence type="ECO:0000259" key="7">
    <source>
        <dbReference type="PROSITE" id="PS52015"/>
    </source>
</evidence>
<evidence type="ECO:0000256" key="3">
    <source>
        <dbReference type="ARBA" id="ARBA00022989"/>
    </source>
</evidence>
<evidence type="ECO:0000256" key="4">
    <source>
        <dbReference type="ARBA" id="ARBA00023136"/>
    </source>
</evidence>
<reference evidence="8 9" key="1">
    <citation type="submission" date="2024-09" db="EMBL/GenBank/DDBJ databases">
        <title>Floridaenema gen nov. (Aerosakkonemataceae, Aerosakkonematales ord. nov., Cyanobacteria) from benthic tropical and subtropical fresh waters, with the description of four new species.</title>
        <authorList>
            <person name="Moretto J.A."/>
            <person name="Berthold D.E."/>
            <person name="Lefler F.W."/>
            <person name="Huang I.-S."/>
            <person name="Laughinghouse H. IV."/>
        </authorList>
    </citation>
    <scope>NUCLEOTIDE SEQUENCE [LARGE SCALE GENOMIC DNA]</scope>
    <source>
        <strain evidence="8 9">BLCC-F46</strain>
    </source>
</reference>
<feature type="compositionally biased region" description="Polar residues" evidence="5">
    <location>
        <begin position="91"/>
        <end position="100"/>
    </location>
</feature>
<dbReference type="Gene3D" id="3.30.1150.10">
    <property type="match status" value="1"/>
</dbReference>
<organism evidence="8 9">
    <name type="scientific">Floridaenema aerugineum BLCC-F46</name>
    <dbReference type="NCBI Taxonomy" id="3153654"/>
    <lineage>
        <taxon>Bacteria</taxon>
        <taxon>Bacillati</taxon>
        <taxon>Cyanobacteriota</taxon>
        <taxon>Cyanophyceae</taxon>
        <taxon>Oscillatoriophycideae</taxon>
        <taxon>Aerosakkonematales</taxon>
        <taxon>Aerosakkonemataceae</taxon>
        <taxon>Floridanema</taxon>
        <taxon>Floridanema aerugineum</taxon>
    </lineage>
</organism>
<comment type="subcellular location">
    <subcellularLocation>
        <location evidence="1">Membrane</location>
        <topology evidence="1">Single-pass membrane protein</topology>
    </subcellularLocation>
</comment>
<dbReference type="RefSeq" id="WP_413270451.1">
    <property type="nucleotide sequence ID" value="NZ_JBHFNQ010000086.1"/>
</dbReference>
<feature type="compositionally biased region" description="Basic and acidic residues" evidence="5">
    <location>
        <begin position="107"/>
        <end position="135"/>
    </location>
</feature>
<evidence type="ECO:0000256" key="5">
    <source>
        <dbReference type="SAM" id="MobiDB-lite"/>
    </source>
</evidence>
<feature type="transmembrane region" description="Helical" evidence="6">
    <location>
        <begin position="21"/>
        <end position="44"/>
    </location>
</feature>
<keyword evidence="3 6" id="KW-1133">Transmembrane helix</keyword>
<dbReference type="Proteomes" id="UP001576774">
    <property type="component" value="Unassembled WGS sequence"/>
</dbReference>
<keyword evidence="9" id="KW-1185">Reference proteome</keyword>
<feature type="region of interest" description="Disordered" evidence="5">
    <location>
        <begin position="508"/>
        <end position="544"/>
    </location>
</feature>
<evidence type="ECO:0000256" key="1">
    <source>
        <dbReference type="ARBA" id="ARBA00004167"/>
    </source>
</evidence>
<accession>A0ABV4X3K5</accession>
<keyword evidence="2 6" id="KW-0812">Transmembrane</keyword>
<feature type="compositionally biased region" description="Low complexity" evidence="5">
    <location>
        <begin position="315"/>
        <end position="325"/>
    </location>
</feature>
<feature type="compositionally biased region" description="Polar residues" evidence="5">
    <location>
        <begin position="201"/>
        <end position="215"/>
    </location>
</feature>
<dbReference type="PROSITE" id="PS52015">
    <property type="entry name" value="TONB_CTD"/>
    <property type="match status" value="1"/>
</dbReference>
<sequence>MSISSFCLEQREKEKAALKSILAFSIAGSAALHLVLAFGFALLVKEPSLVDNAIEIVVLDAPEPEIKQPELETPKPTPQPVVTPTPEKLVSTPTPESIVTPTPEPIVRPKIDTARTKVEAPKPLEIPKEPKEINEPIKTPTPAEPEKVAERLAPPRIAENPKEELQKPDPQPTKPETETPNTSQPLPTPLANARNFKEQLVESQPVENETSTEETPNLPGGLTANQQPAVNSSTITSQPIESSRGVNREFRDRIAATNNSTTGANPGDDASFTNPVTPEEVTRNRENSANKPTATSQPLQSSSSRNRVFRNIFANPNNSPTTTNPADDISAASPGVPREVTADNQRPSNRPVGGSKPLQSATNNRGFRDSFSNNNNTSTSRTNSNISPTVPGTSTGVAVNRPPARRNTRQEGENIGGNRQTARRSGRGGGLRCVSECNPEYPSDLENVEGRPVIQFVVKADGSTAEPQLVESSGNNKLDEVAVEAVRKMRFAPADEGSRTVKLAINFATSGSDFERQARERREENKRQRRERERQRQEDLDREN</sequence>
<dbReference type="SUPFAM" id="SSF74653">
    <property type="entry name" value="TolA/TonB C-terminal domain"/>
    <property type="match status" value="1"/>
</dbReference>
<evidence type="ECO:0000256" key="2">
    <source>
        <dbReference type="ARBA" id="ARBA00022692"/>
    </source>
</evidence>
<feature type="compositionally biased region" description="Polar residues" evidence="5">
    <location>
        <begin position="223"/>
        <end position="245"/>
    </location>
</feature>
<dbReference type="InterPro" id="IPR006260">
    <property type="entry name" value="TonB/TolA_C"/>
</dbReference>
<gene>
    <name evidence="8" type="ORF">ACE1CC_10740</name>
</gene>
<dbReference type="Pfam" id="PF03544">
    <property type="entry name" value="TonB_C"/>
    <property type="match status" value="1"/>
</dbReference>
<evidence type="ECO:0000313" key="8">
    <source>
        <dbReference type="EMBL" id="MFB2877350.1"/>
    </source>
</evidence>
<feature type="compositionally biased region" description="Polar residues" evidence="5">
    <location>
        <begin position="289"/>
        <end position="306"/>
    </location>
</feature>
<feature type="domain" description="TonB C-terminal" evidence="7">
    <location>
        <begin position="426"/>
        <end position="516"/>
    </location>
</feature>
<keyword evidence="4 6" id="KW-0472">Membrane</keyword>
<evidence type="ECO:0000313" key="9">
    <source>
        <dbReference type="Proteomes" id="UP001576774"/>
    </source>
</evidence>
<evidence type="ECO:0000256" key="6">
    <source>
        <dbReference type="SAM" id="Phobius"/>
    </source>
</evidence>
<name>A0ABV4X3K5_9CYAN</name>
<comment type="caution">
    <text evidence="8">The sequence shown here is derived from an EMBL/GenBank/DDBJ whole genome shotgun (WGS) entry which is preliminary data.</text>
</comment>